<dbReference type="AlphaFoldDB" id="A0A0D9ZP26"/>
<reference evidence="2" key="1">
    <citation type="submission" date="2015-04" db="UniProtKB">
        <authorList>
            <consortium name="EnsemblPlants"/>
        </authorList>
    </citation>
    <scope>IDENTIFICATION</scope>
</reference>
<reference evidence="2" key="2">
    <citation type="submission" date="2018-05" db="EMBL/GenBank/DDBJ databases">
        <title>OgluRS3 (Oryza glumaepatula Reference Sequence Version 3).</title>
        <authorList>
            <person name="Zhang J."/>
            <person name="Kudrna D."/>
            <person name="Lee S."/>
            <person name="Talag J."/>
            <person name="Welchert J."/>
            <person name="Wing R.A."/>
        </authorList>
    </citation>
    <scope>NUCLEOTIDE SEQUENCE [LARGE SCALE GENOMIC DNA]</scope>
</reference>
<protein>
    <submittedName>
        <fullName evidence="2">Uncharacterized protein</fullName>
    </submittedName>
</protein>
<sequence length="139" mass="15169">MSRPSTARYRSRAGPGRPFGQSQRTCPPVPVEQSVRRPCVATASHASKLAGDEEDPADRAAARLSISYSELKNSDETETEPNRGSSTQPCARVNRKHSFMSNFTLSKIAARFTSTRMDNKVCLGKQEDEAKGVKVLVAV</sequence>
<evidence type="ECO:0000256" key="1">
    <source>
        <dbReference type="SAM" id="MobiDB-lite"/>
    </source>
</evidence>
<dbReference type="Proteomes" id="UP000026961">
    <property type="component" value="Chromosome 4"/>
</dbReference>
<keyword evidence="3" id="KW-1185">Reference proteome</keyword>
<dbReference type="Gramene" id="OGLUM04G21300.1">
    <property type="protein sequence ID" value="OGLUM04G21300.1"/>
    <property type="gene ID" value="OGLUM04G21300"/>
</dbReference>
<evidence type="ECO:0000313" key="3">
    <source>
        <dbReference type="Proteomes" id="UP000026961"/>
    </source>
</evidence>
<name>A0A0D9ZP26_9ORYZ</name>
<dbReference type="EnsemblPlants" id="OGLUM04G21300.1">
    <property type="protein sequence ID" value="OGLUM04G21300.1"/>
    <property type="gene ID" value="OGLUM04G21300"/>
</dbReference>
<proteinExistence type="predicted"/>
<organism evidence="2">
    <name type="scientific">Oryza glumipatula</name>
    <dbReference type="NCBI Taxonomy" id="40148"/>
    <lineage>
        <taxon>Eukaryota</taxon>
        <taxon>Viridiplantae</taxon>
        <taxon>Streptophyta</taxon>
        <taxon>Embryophyta</taxon>
        <taxon>Tracheophyta</taxon>
        <taxon>Spermatophyta</taxon>
        <taxon>Magnoliopsida</taxon>
        <taxon>Liliopsida</taxon>
        <taxon>Poales</taxon>
        <taxon>Poaceae</taxon>
        <taxon>BOP clade</taxon>
        <taxon>Oryzoideae</taxon>
        <taxon>Oryzeae</taxon>
        <taxon>Oryzinae</taxon>
        <taxon>Oryza</taxon>
    </lineage>
</organism>
<accession>A0A0D9ZP26</accession>
<dbReference type="HOGENOM" id="CLU_1848230_0_0_1"/>
<feature type="region of interest" description="Disordered" evidence="1">
    <location>
        <begin position="68"/>
        <end position="93"/>
    </location>
</feature>
<evidence type="ECO:0000313" key="2">
    <source>
        <dbReference type="EnsemblPlants" id="OGLUM04G21300.1"/>
    </source>
</evidence>
<feature type="region of interest" description="Disordered" evidence="1">
    <location>
        <begin position="1"/>
        <end position="34"/>
    </location>
</feature>